<dbReference type="Pfam" id="PF19500">
    <property type="entry name" value="DUF6035"/>
    <property type="match status" value="1"/>
</dbReference>
<dbReference type="AlphaFoldDB" id="T2GCI7"/>
<dbReference type="HOGENOM" id="CLU_049576_0_0_7"/>
<proteinExistence type="predicted"/>
<dbReference type="InterPro" id="IPR046099">
    <property type="entry name" value="DUF6035"/>
</dbReference>
<evidence type="ECO:0000259" key="1">
    <source>
        <dbReference type="Pfam" id="PF19500"/>
    </source>
</evidence>
<feature type="domain" description="DUF7830" evidence="2">
    <location>
        <begin position="34"/>
        <end position="108"/>
    </location>
</feature>
<dbReference type="InterPro" id="IPR057152">
    <property type="entry name" value="DUF7830"/>
</dbReference>
<gene>
    <name evidence="3" type="ORF">DGI_2074</name>
</gene>
<dbReference type="STRING" id="1121448.DGI_2074"/>
<dbReference type="Pfam" id="PF25169">
    <property type="entry name" value="DUF7830"/>
    <property type="match status" value="1"/>
</dbReference>
<keyword evidence="4" id="KW-1185">Reference proteome</keyword>
<protein>
    <submittedName>
        <fullName evidence="3">Uncharacterized protein</fullName>
    </submittedName>
</protein>
<dbReference type="RefSeq" id="WP_021760754.1">
    <property type="nucleotide sequence ID" value="NC_022444.1"/>
</dbReference>
<dbReference type="eggNOG" id="COG4469">
    <property type="taxonomic scope" value="Bacteria"/>
</dbReference>
<organism evidence="3 4">
    <name type="scientific">Megalodesulfovibrio gigas (strain ATCC 19364 / DSM 1382 / NCIMB 9332 / VKM B-1759)</name>
    <name type="common">Desulfovibrio gigas</name>
    <dbReference type="NCBI Taxonomy" id="1121448"/>
    <lineage>
        <taxon>Bacteria</taxon>
        <taxon>Pseudomonadati</taxon>
        <taxon>Thermodesulfobacteriota</taxon>
        <taxon>Desulfovibrionia</taxon>
        <taxon>Desulfovibrionales</taxon>
        <taxon>Desulfovibrionaceae</taxon>
        <taxon>Megalodesulfovibrio</taxon>
    </lineage>
</organism>
<dbReference type="OrthoDB" id="1302950at2"/>
<dbReference type="KEGG" id="dgg:DGI_2074"/>
<reference evidence="3 4" key="1">
    <citation type="journal article" date="2013" name="J. Bacteriol.">
        <title>Roles of HynAB and Ech, the only two hydrogenases found in the model sulfate reducer Desulfovibrio gigas.</title>
        <authorList>
            <person name="Morais-Silva F.O."/>
            <person name="Santos C.I."/>
            <person name="Rodrigues R."/>
            <person name="Pereira I.A."/>
            <person name="Rodrigues-Pousada C."/>
        </authorList>
    </citation>
    <scope>NUCLEOTIDE SEQUENCE [LARGE SCALE GENOMIC DNA]</scope>
    <source>
        <strain evidence="4">ATCC 19364 / DSM 1382 / NCIMB 9332 / VKM B-1759</strain>
    </source>
</reference>
<accession>T2GCI7</accession>
<dbReference type="PATRIC" id="fig|1121448.10.peg.2027"/>
<evidence type="ECO:0000259" key="2">
    <source>
        <dbReference type="Pfam" id="PF25169"/>
    </source>
</evidence>
<evidence type="ECO:0000313" key="3">
    <source>
        <dbReference type="EMBL" id="AGW13841.1"/>
    </source>
</evidence>
<feature type="domain" description="DUF6035" evidence="1">
    <location>
        <begin position="118"/>
        <end position="294"/>
    </location>
</feature>
<reference evidence="4" key="2">
    <citation type="submission" date="2013-07" db="EMBL/GenBank/DDBJ databases">
        <authorList>
            <person name="Morais-Silva F.O."/>
            <person name="Rezende A.M."/>
            <person name="Pimentel C."/>
            <person name="Resende D.M."/>
            <person name="Santos C.I."/>
            <person name="Clemente C."/>
            <person name="de Oliveira L.M."/>
            <person name="da Silva S.M."/>
            <person name="Costa D.A."/>
            <person name="Varela-Raposo A."/>
            <person name="Horacio E.C.A."/>
            <person name="Matos M."/>
            <person name="Flores O."/>
            <person name="Ruiz J.C."/>
            <person name="Rodrigues-Pousada C."/>
        </authorList>
    </citation>
    <scope>NUCLEOTIDE SEQUENCE [LARGE SCALE GENOMIC DNA]</scope>
    <source>
        <strain evidence="4">ATCC 19364 / DSM 1382 / NCIMB 9332 / VKM B-1759</strain>
    </source>
</reference>
<dbReference type="Proteomes" id="UP000016587">
    <property type="component" value="Chromosome"/>
</dbReference>
<evidence type="ECO:0000313" key="4">
    <source>
        <dbReference type="Proteomes" id="UP000016587"/>
    </source>
</evidence>
<name>T2GCI7_MEGG1</name>
<sequence>MDTEYKRVAGNLDNSQNLCCDNPEVKEVLDLVSGDVLLAQEAIGSDVNSAMTLRRELARQHKITEDDHLLMICPYCHKPLRLNCHRNGDRFYFAHIQRENNCPQLDKKNWTKERILAAKFNGQKESLPHKAMKEDLRKVLEFDSRFSGIEVEEVVKGEDPSTWRKPDVRALYNGTLHVVFEIQLSTTFLDVILERRDFYREKGELLVWVFNKFSLCNARMMELDTFHANNMNAIVLDQEARNLCDQHQRLCLKCFWVEPKLQDGKLSHSGHSTIIDFEMLNKDVEKQLFYWFDYNSKRAAIAAELKKQAEEVRLQNLKEQFFKSFDPALDVDDLAKHASQFFPEMNLCDNKIKVRLKGYLRMMNAAKTGDPSANGSGWNYTNFKNIYDNVFISHTPLYFLFCCAMKAYGRDETSDSIKERKVEAWGSICSEGKKSKFHHDPIYTTLTEVLFPEAHGIYTEIFARACHQCHTSSKQNAAD</sequence>
<dbReference type="EMBL" id="CP006585">
    <property type="protein sequence ID" value="AGW13841.1"/>
    <property type="molecule type" value="Genomic_DNA"/>
</dbReference>